<organism evidence="2 3">
    <name type="scientific">Funneliformis mosseae</name>
    <name type="common">Endomycorrhizal fungus</name>
    <name type="synonym">Glomus mosseae</name>
    <dbReference type="NCBI Taxonomy" id="27381"/>
    <lineage>
        <taxon>Eukaryota</taxon>
        <taxon>Fungi</taxon>
        <taxon>Fungi incertae sedis</taxon>
        <taxon>Mucoromycota</taxon>
        <taxon>Glomeromycotina</taxon>
        <taxon>Glomeromycetes</taxon>
        <taxon>Glomerales</taxon>
        <taxon>Glomeraceae</taxon>
        <taxon>Funneliformis</taxon>
    </lineage>
</organism>
<evidence type="ECO:0000313" key="2">
    <source>
        <dbReference type="EMBL" id="CAG8675795.1"/>
    </source>
</evidence>
<evidence type="ECO:0000313" key="3">
    <source>
        <dbReference type="Proteomes" id="UP000789375"/>
    </source>
</evidence>
<gene>
    <name evidence="2" type="ORF">FMOSSE_LOCUS12638</name>
</gene>
<feature type="non-terminal residue" evidence="2">
    <location>
        <position position="132"/>
    </location>
</feature>
<dbReference type="AlphaFoldDB" id="A0A9N9EDV6"/>
<reference evidence="2" key="1">
    <citation type="submission" date="2021-06" db="EMBL/GenBank/DDBJ databases">
        <authorList>
            <person name="Kallberg Y."/>
            <person name="Tangrot J."/>
            <person name="Rosling A."/>
        </authorList>
    </citation>
    <scope>NUCLEOTIDE SEQUENCE</scope>
    <source>
        <strain evidence="2">87-6 pot B 2015</strain>
    </source>
</reference>
<comment type="caution">
    <text evidence="2">The sequence shown here is derived from an EMBL/GenBank/DDBJ whole genome shotgun (WGS) entry which is preliminary data.</text>
</comment>
<proteinExistence type="predicted"/>
<feature type="compositionally biased region" description="Basic and acidic residues" evidence="1">
    <location>
        <begin position="33"/>
        <end position="46"/>
    </location>
</feature>
<accession>A0A9N9EDV6</accession>
<protein>
    <submittedName>
        <fullName evidence="2">13128_t:CDS:1</fullName>
    </submittedName>
</protein>
<feature type="compositionally biased region" description="Polar residues" evidence="1">
    <location>
        <begin position="48"/>
        <end position="60"/>
    </location>
</feature>
<dbReference type="EMBL" id="CAJVPP010006240">
    <property type="protein sequence ID" value="CAG8675795.1"/>
    <property type="molecule type" value="Genomic_DNA"/>
</dbReference>
<sequence length="132" mass="14910">MSCNRTSFNFYGDYLNNGTISNGNYTTTTTLNVKEKREPSKSEKIRKVNSTAYSQSTESLQPAYKTPPQAPQDLTSLEITSNKRLISNEEILQYSEDISVICVFDKTISELTLKISVEFDNKLFSVCDTNPE</sequence>
<dbReference type="Proteomes" id="UP000789375">
    <property type="component" value="Unassembled WGS sequence"/>
</dbReference>
<feature type="region of interest" description="Disordered" evidence="1">
    <location>
        <begin position="31"/>
        <end position="73"/>
    </location>
</feature>
<evidence type="ECO:0000256" key="1">
    <source>
        <dbReference type="SAM" id="MobiDB-lite"/>
    </source>
</evidence>
<name>A0A9N9EDV6_FUNMO</name>
<keyword evidence="3" id="KW-1185">Reference proteome</keyword>